<evidence type="ECO:0000313" key="8">
    <source>
        <dbReference type="Proteomes" id="UP000554235"/>
    </source>
</evidence>
<dbReference type="Pfam" id="PF03647">
    <property type="entry name" value="Tmemb_14"/>
    <property type="match status" value="1"/>
</dbReference>
<keyword evidence="8" id="KW-1185">Reference proteome</keyword>
<comment type="subcellular location">
    <subcellularLocation>
        <location evidence="1">Membrane</location>
    </subcellularLocation>
</comment>
<reference evidence="7 8" key="1">
    <citation type="submission" date="2020-01" db="EMBL/GenBank/DDBJ databases">
        <title>Identification and distribution of gene clusters putatively required for synthesis of sphingolipid metabolism inhibitors in phylogenetically diverse species of the filamentous fungus Fusarium.</title>
        <authorList>
            <person name="Kim H.-S."/>
            <person name="Busman M."/>
            <person name="Brown D.W."/>
            <person name="Divon H."/>
            <person name="Uhlig S."/>
            <person name="Proctor R.H."/>
        </authorList>
    </citation>
    <scope>NUCLEOTIDE SEQUENCE [LARGE SCALE GENOMIC DNA]</scope>
    <source>
        <strain evidence="7 8">NRRL 20459</strain>
    </source>
</reference>
<feature type="transmembrane region" description="Helical" evidence="6">
    <location>
        <begin position="89"/>
        <end position="108"/>
    </location>
</feature>
<dbReference type="AlphaFoldDB" id="A0A8H4LNM8"/>
<keyword evidence="3 6" id="KW-0812">Transmembrane</keyword>
<evidence type="ECO:0000256" key="1">
    <source>
        <dbReference type="ARBA" id="ARBA00004370"/>
    </source>
</evidence>
<keyword evidence="5 6" id="KW-0472">Membrane</keyword>
<gene>
    <name evidence="7" type="ORF">FALBO_342</name>
</gene>
<dbReference type="GO" id="GO:0016020">
    <property type="term" value="C:membrane"/>
    <property type="evidence" value="ECO:0007669"/>
    <property type="project" value="UniProtKB-SubCell"/>
</dbReference>
<evidence type="ECO:0000256" key="3">
    <source>
        <dbReference type="ARBA" id="ARBA00022692"/>
    </source>
</evidence>
<keyword evidence="4 6" id="KW-1133">Transmembrane helix</keyword>
<evidence type="ECO:0000256" key="5">
    <source>
        <dbReference type="ARBA" id="ARBA00023136"/>
    </source>
</evidence>
<evidence type="ECO:0000256" key="2">
    <source>
        <dbReference type="ARBA" id="ARBA00007590"/>
    </source>
</evidence>
<proteinExistence type="inferred from homology"/>
<evidence type="ECO:0000313" key="7">
    <source>
        <dbReference type="EMBL" id="KAF4472757.1"/>
    </source>
</evidence>
<dbReference type="OrthoDB" id="5620at2759"/>
<comment type="similarity">
    <text evidence="2">Belongs to the TMEM14 family.</text>
</comment>
<feature type="transmembrane region" description="Helical" evidence="6">
    <location>
        <begin position="12"/>
        <end position="29"/>
    </location>
</feature>
<dbReference type="InterPro" id="IPR044890">
    <property type="entry name" value="TMEM14_sf"/>
</dbReference>
<evidence type="ECO:0000256" key="6">
    <source>
        <dbReference type="SAM" id="Phobius"/>
    </source>
</evidence>
<organism evidence="7 8">
    <name type="scientific">Fusarium albosuccineum</name>
    <dbReference type="NCBI Taxonomy" id="1237068"/>
    <lineage>
        <taxon>Eukaryota</taxon>
        <taxon>Fungi</taxon>
        <taxon>Dikarya</taxon>
        <taxon>Ascomycota</taxon>
        <taxon>Pezizomycotina</taxon>
        <taxon>Sordariomycetes</taxon>
        <taxon>Hypocreomycetidae</taxon>
        <taxon>Hypocreales</taxon>
        <taxon>Nectriaceae</taxon>
        <taxon>Fusarium</taxon>
        <taxon>Fusarium decemcellulare species complex</taxon>
    </lineage>
</organism>
<dbReference type="Gene3D" id="1.10.10.1740">
    <property type="entry name" value="Transmembrane protein 14-like"/>
    <property type="match status" value="1"/>
</dbReference>
<sequence length="112" mass="11631">MAAPNYHDLELQAYILGAVTAGGGIMGYARTRSVPSIVAGCAVGLLSVDGLGGYRIQNEQSYGVELGLLASIVLGGSAFPRAIRLRKPVPILLSIISAFGLLTFGTALRRKA</sequence>
<feature type="transmembrane region" description="Helical" evidence="6">
    <location>
        <begin position="35"/>
        <end position="54"/>
    </location>
</feature>
<name>A0A8H4LNM8_9HYPO</name>
<dbReference type="Proteomes" id="UP000554235">
    <property type="component" value="Unassembled WGS sequence"/>
</dbReference>
<dbReference type="EMBL" id="JAADYS010000042">
    <property type="protein sequence ID" value="KAF4472757.1"/>
    <property type="molecule type" value="Genomic_DNA"/>
</dbReference>
<feature type="transmembrane region" description="Helical" evidence="6">
    <location>
        <begin position="66"/>
        <end position="83"/>
    </location>
</feature>
<comment type="caution">
    <text evidence="7">The sequence shown here is derived from an EMBL/GenBank/DDBJ whole genome shotgun (WGS) entry which is preliminary data.</text>
</comment>
<protein>
    <submittedName>
        <fullName evidence="7">UPF0136 domain</fullName>
    </submittedName>
</protein>
<dbReference type="InterPro" id="IPR005349">
    <property type="entry name" value="TMEM14"/>
</dbReference>
<evidence type="ECO:0000256" key="4">
    <source>
        <dbReference type="ARBA" id="ARBA00022989"/>
    </source>
</evidence>
<accession>A0A8H4LNM8</accession>